<keyword evidence="2" id="KW-0732">Signal</keyword>
<organism evidence="3 4">
    <name type="scientific">Bipolaris oryzae ATCC 44560</name>
    <dbReference type="NCBI Taxonomy" id="930090"/>
    <lineage>
        <taxon>Eukaryota</taxon>
        <taxon>Fungi</taxon>
        <taxon>Dikarya</taxon>
        <taxon>Ascomycota</taxon>
        <taxon>Pezizomycotina</taxon>
        <taxon>Dothideomycetes</taxon>
        <taxon>Pleosporomycetidae</taxon>
        <taxon>Pleosporales</taxon>
        <taxon>Pleosporineae</taxon>
        <taxon>Pleosporaceae</taxon>
        <taxon>Bipolaris</taxon>
    </lineage>
</organism>
<dbReference type="KEGG" id="bor:COCMIDRAFT_30786"/>
<feature type="region of interest" description="Disordered" evidence="1">
    <location>
        <begin position="366"/>
        <end position="408"/>
    </location>
</feature>
<dbReference type="Proteomes" id="UP000054032">
    <property type="component" value="Unassembled WGS sequence"/>
</dbReference>
<dbReference type="RefSeq" id="XP_007693237.1">
    <property type="nucleotide sequence ID" value="XM_007695047.1"/>
</dbReference>
<feature type="region of interest" description="Disordered" evidence="1">
    <location>
        <begin position="473"/>
        <end position="494"/>
    </location>
</feature>
<evidence type="ECO:0000256" key="1">
    <source>
        <dbReference type="SAM" id="MobiDB-lite"/>
    </source>
</evidence>
<sequence>MHPSTIAAILAFTAGMTVNAVPVIRPEGTPEPPADRPRTTLENSQAQPQLRCTNSIRSEPAEDEFNIHSVGKRDHPPRPMPYCPGIGEVSAAIPCISRPLTARATKGDSQRLVGDDVNNDHLGNSIPQTLEESLETEKQAGFSKEKRQYRRPFPISSPLNIPPSADLPSLTLSEELRETKKQAGLGKEKRQLQDSRYRIGIPEENQLTPEELEELLNNYKEPRKDFSNTGAMKRDSRTAIDKEPLGHFGWRPLAEVLPPIGAQKRDPQVIDAGATFDPTILPEHLVKLPPSYKAKQFGPGHTEKRDPQRTRPGDSRARIPLPSQDESKFPHISIGKRDPQIDAGFGFDAGITIDPVALPGHLKKLLPGQKSKRDPQRNSLFGDVVRHNGFSGHESDNLPVKKRDAQRDQQVSDLIRLPGRVPTPAEMDFLNSLGKGDARRDRINLPSFGGNTLESQLIKPVGKRDAQRDRIDLPAFGGNMPIPELPEPVGKGDAQRDRLDLPAFGGNMPISELLKPVGKRDAQRNRHLSDVGRHNRFDANTAQLHHFDSLGKRDPQIDADFGFDAGITIDPTTLPGHLTKLIPGRPAKREAQRNRHLSDVVGIPEYDFHTPESELIKPFGKRDPQIDADFGFDTSITIDPTTVPGYLSKLTPGRPTKRDTQRNRNNQGNRHLLEVVGIPEYSPHIAGVNLKPLGKRDPQIDADFGFDAGITIDPIALPGHLIKLLPGQKNKRDPQNRGKGHVFGKIAEGVVGGIGAIADGLTIHQALQGKQA</sequence>
<feature type="compositionally biased region" description="Basic and acidic residues" evidence="1">
    <location>
        <begin position="135"/>
        <end position="146"/>
    </location>
</feature>
<evidence type="ECO:0000313" key="4">
    <source>
        <dbReference type="Proteomes" id="UP000054032"/>
    </source>
</evidence>
<feature type="compositionally biased region" description="Basic and acidic residues" evidence="1">
    <location>
        <begin position="325"/>
        <end position="335"/>
    </location>
</feature>
<dbReference type="GeneID" id="19121740"/>
<feature type="region of interest" description="Disordered" evidence="1">
    <location>
        <begin position="287"/>
        <end position="335"/>
    </location>
</feature>
<gene>
    <name evidence="3" type="ORF">COCMIDRAFT_30786</name>
</gene>
<dbReference type="HOGENOM" id="CLU_362073_0_0_1"/>
<dbReference type="EMBL" id="KI964182">
    <property type="protein sequence ID" value="EUC40250.1"/>
    <property type="molecule type" value="Genomic_DNA"/>
</dbReference>
<dbReference type="OrthoDB" id="3695696at2759"/>
<feature type="region of interest" description="Disordered" evidence="1">
    <location>
        <begin position="23"/>
        <end position="48"/>
    </location>
</feature>
<protein>
    <submittedName>
        <fullName evidence="3">Uncharacterized protein</fullName>
    </submittedName>
</protein>
<dbReference type="STRING" id="930090.W6YRK4"/>
<feature type="region of interest" description="Disordered" evidence="1">
    <location>
        <begin position="104"/>
        <end position="167"/>
    </location>
</feature>
<proteinExistence type="predicted"/>
<evidence type="ECO:0000256" key="2">
    <source>
        <dbReference type="SAM" id="SignalP"/>
    </source>
</evidence>
<accession>W6YRK4</accession>
<evidence type="ECO:0000313" key="3">
    <source>
        <dbReference type="EMBL" id="EUC40250.1"/>
    </source>
</evidence>
<reference evidence="3 4" key="1">
    <citation type="journal article" date="2013" name="PLoS Genet.">
        <title>Comparative genome structure, secondary metabolite, and effector coding capacity across Cochliobolus pathogens.</title>
        <authorList>
            <person name="Condon B.J."/>
            <person name="Leng Y."/>
            <person name="Wu D."/>
            <person name="Bushley K.E."/>
            <person name="Ohm R.A."/>
            <person name="Otillar R."/>
            <person name="Martin J."/>
            <person name="Schackwitz W."/>
            <person name="Grimwood J."/>
            <person name="MohdZainudin N."/>
            <person name="Xue C."/>
            <person name="Wang R."/>
            <person name="Manning V.A."/>
            <person name="Dhillon B."/>
            <person name="Tu Z.J."/>
            <person name="Steffenson B.J."/>
            <person name="Salamov A."/>
            <person name="Sun H."/>
            <person name="Lowry S."/>
            <person name="LaButti K."/>
            <person name="Han J."/>
            <person name="Copeland A."/>
            <person name="Lindquist E."/>
            <person name="Barry K."/>
            <person name="Schmutz J."/>
            <person name="Baker S.E."/>
            <person name="Ciuffetti L.M."/>
            <person name="Grigoriev I.V."/>
            <person name="Zhong S."/>
            <person name="Turgeon B.G."/>
        </authorList>
    </citation>
    <scope>NUCLEOTIDE SEQUENCE [LARGE SCALE GENOMIC DNA]</scope>
    <source>
        <strain evidence="3 4">ATCC 44560</strain>
    </source>
</reference>
<feature type="compositionally biased region" description="Basic and acidic residues" evidence="1">
    <location>
        <begin position="393"/>
        <end position="407"/>
    </location>
</feature>
<feature type="region of interest" description="Disordered" evidence="1">
    <location>
        <begin position="643"/>
        <end position="668"/>
    </location>
</feature>
<keyword evidence="4" id="KW-1185">Reference proteome</keyword>
<name>W6YRK4_COCMI</name>
<dbReference type="AlphaFoldDB" id="W6YRK4"/>
<feature type="signal peptide" evidence="2">
    <location>
        <begin position="1"/>
        <end position="20"/>
    </location>
</feature>
<feature type="compositionally biased region" description="Polar residues" evidence="1">
    <location>
        <begin position="121"/>
        <end position="131"/>
    </location>
</feature>
<feature type="compositionally biased region" description="Basic and acidic residues" evidence="1">
    <location>
        <begin position="301"/>
        <end position="317"/>
    </location>
</feature>
<feature type="chain" id="PRO_5004889145" evidence="2">
    <location>
        <begin position="21"/>
        <end position="772"/>
    </location>
</feature>